<protein>
    <submittedName>
        <fullName evidence="7">ABC transporter permease</fullName>
    </submittedName>
</protein>
<dbReference type="RefSeq" id="WP_126841854.1">
    <property type="nucleotide sequence ID" value="NZ_PIQH01000005.1"/>
</dbReference>
<evidence type="ECO:0000256" key="5">
    <source>
        <dbReference type="SAM" id="Phobius"/>
    </source>
</evidence>
<dbReference type="InterPro" id="IPR013525">
    <property type="entry name" value="ABC2_TM"/>
</dbReference>
<feature type="transmembrane region" description="Helical" evidence="5">
    <location>
        <begin position="21"/>
        <end position="44"/>
    </location>
</feature>
<feature type="transmembrane region" description="Helical" evidence="5">
    <location>
        <begin position="224"/>
        <end position="246"/>
    </location>
</feature>
<feature type="transmembrane region" description="Helical" evidence="5">
    <location>
        <begin position="266"/>
        <end position="286"/>
    </location>
</feature>
<accession>A0A432ZR31</accession>
<name>A0A432ZR31_9GAMM</name>
<reference evidence="7 8" key="1">
    <citation type="journal article" date="2011" name="Front. Microbiol.">
        <title>Genomic signatures of strain selection and enhancement in Bacillus atrophaeus var. globigii, a historical biowarfare simulant.</title>
        <authorList>
            <person name="Gibbons H.S."/>
            <person name="Broomall S.M."/>
            <person name="McNew L.A."/>
            <person name="Daligault H."/>
            <person name="Chapman C."/>
            <person name="Bruce D."/>
            <person name="Karavis M."/>
            <person name="Krepps M."/>
            <person name="McGregor P.A."/>
            <person name="Hong C."/>
            <person name="Park K.H."/>
            <person name="Akmal A."/>
            <person name="Feldman A."/>
            <person name="Lin J.S."/>
            <person name="Chang W.E."/>
            <person name="Higgs B.W."/>
            <person name="Demirev P."/>
            <person name="Lindquist J."/>
            <person name="Liem A."/>
            <person name="Fochler E."/>
            <person name="Read T.D."/>
            <person name="Tapia R."/>
            <person name="Johnson S."/>
            <person name="Bishop-Lilly K.A."/>
            <person name="Detter C."/>
            <person name="Han C."/>
            <person name="Sozhamannan S."/>
            <person name="Rosenzweig C.N."/>
            <person name="Skowronski E.W."/>
        </authorList>
    </citation>
    <scope>NUCLEOTIDE SEQUENCE [LARGE SCALE GENOMIC DNA]</scope>
    <source>
        <strain evidence="7 8">CC-PW-9</strain>
    </source>
</reference>
<evidence type="ECO:0000313" key="8">
    <source>
        <dbReference type="Proteomes" id="UP000287996"/>
    </source>
</evidence>
<feature type="transmembrane region" description="Helical" evidence="5">
    <location>
        <begin position="298"/>
        <end position="317"/>
    </location>
</feature>
<dbReference type="GO" id="GO:0005886">
    <property type="term" value="C:plasma membrane"/>
    <property type="evidence" value="ECO:0007669"/>
    <property type="project" value="UniProtKB-SubCell"/>
</dbReference>
<keyword evidence="2 5" id="KW-0812">Transmembrane</keyword>
<feature type="domain" description="ABC-2 type transporter transmembrane" evidence="6">
    <location>
        <begin position="29"/>
        <end position="362"/>
    </location>
</feature>
<gene>
    <name evidence="7" type="ORF">CWI84_06925</name>
</gene>
<dbReference type="OrthoDB" id="5486437at2"/>
<dbReference type="PANTHER" id="PTHR43471:SF3">
    <property type="entry name" value="ABC TRANSPORTER PERMEASE PROTEIN NATB"/>
    <property type="match status" value="1"/>
</dbReference>
<evidence type="ECO:0000256" key="2">
    <source>
        <dbReference type="ARBA" id="ARBA00022692"/>
    </source>
</evidence>
<dbReference type="PANTHER" id="PTHR43471">
    <property type="entry name" value="ABC TRANSPORTER PERMEASE"/>
    <property type="match status" value="1"/>
</dbReference>
<evidence type="ECO:0000256" key="3">
    <source>
        <dbReference type="ARBA" id="ARBA00022989"/>
    </source>
</evidence>
<evidence type="ECO:0000313" key="7">
    <source>
        <dbReference type="EMBL" id="RUO80357.1"/>
    </source>
</evidence>
<evidence type="ECO:0000256" key="1">
    <source>
        <dbReference type="ARBA" id="ARBA00004141"/>
    </source>
</evidence>
<evidence type="ECO:0000259" key="6">
    <source>
        <dbReference type="Pfam" id="PF12698"/>
    </source>
</evidence>
<sequence>MSTLLTIWKKELRDAIRDKRSVLAAMSYAFFGPALMAVAFFFLISQLTDKEDIGINIHGADAAPEFVQYLNQQGIVEREKPWPSGTTPIDLTIPASWDEDLRQGSPVELTLKADWSAQKQQSDLERVEQAIRSYGSQIAAFRLLTRGIDPRVVTPLQVNKQDLATRGSKAALIMGSVLVFILMSVFWSGMNVAIDISAGERERHSLEFLLTQPTSSFNIVTGKALAASTFALFGALLTLVIVPGVFAFVPLSKIGMSLSFAPHMLLTMWLLLVPLALLAAALQLFVSFRAKNFKEAQTYISFLLIVPMAAAFGVEFAKVKTPALFYLPLTGQHQAFLSMIRGEDVNWQAALICSVITLAAAIGLYRVIAKMLRSEKTVFGL</sequence>
<feature type="transmembrane region" description="Helical" evidence="5">
    <location>
        <begin position="170"/>
        <end position="194"/>
    </location>
</feature>
<dbReference type="AlphaFoldDB" id="A0A432ZR31"/>
<dbReference type="Pfam" id="PF12698">
    <property type="entry name" value="ABC2_membrane_3"/>
    <property type="match status" value="1"/>
</dbReference>
<keyword evidence="4 5" id="KW-0472">Membrane</keyword>
<keyword evidence="3 5" id="KW-1133">Transmembrane helix</keyword>
<dbReference type="EMBL" id="PIQH01000005">
    <property type="protein sequence ID" value="RUO80357.1"/>
    <property type="molecule type" value="Genomic_DNA"/>
</dbReference>
<feature type="transmembrane region" description="Helical" evidence="5">
    <location>
        <begin position="347"/>
        <end position="368"/>
    </location>
</feature>
<comment type="subcellular location">
    <subcellularLocation>
        <location evidence="1">Membrane</location>
        <topology evidence="1">Multi-pass membrane protein</topology>
    </subcellularLocation>
</comment>
<dbReference type="GO" id="GO:0140359">
    <property type="term" value="F:ABC-type transporter activity"/>
    <property type="evidence" value="ECO:0007669"/>
    <property type="project" value="InterPro"/>
</dbReference>
<dbReference type="Proteomes" id="UP000287996">
    <property type="component" value="Unassembled WGS sequence"/>
</dbReference>
<organism evidence="7 8">
    <name type="scientific">Idiomarina tyrosinivorans</name>
    <dbReference type="NCBI Taxonomy" id="1445662"/>
    <lineage>
        <taxon>Bacteria</taxon>
        <taxon>Pseudomonadati</taxon>
        <taxon>Pseudomonadota</taxon>
        <taxon>Gammaproteobacteria</taxon>
        <taxon>Alteromonadales</taxon>
        <taxon>Idiomarinaceae</taxon>
        <taxon>Idiomarina</taxon>
    </lineage>
</organism>
<keyword evidence="8" id="KW-1185">Reference proteome</keyword>
<evidence type="ECO:0000256" key="4">
    <source>
        <dbReference type="ARBA" id="ARBA00023136"/>
    </source>
</evidence>
<comment type="caution">
    <text evidence="7">The sequence shown here is derived from an EMBL/GenBank/DDBJ whole genome shotgun (WGS) entry which is preliminary data.</text>
</comment>
<proteinExistence type="predicted"/>